<accession>A0A841KZA2</accession>
<dbReference type="InterPro" id="IPR016193">
    <property type="entry name" value="Cytidine_deaminase-like"/>
</dbReference>
<dbReference type="HAMAP" id="MF_00139">
    <property type="entry name" value="PurH"/>
    <property type="match status" value="1"/>
</dbReference>
<evidence type="ECO:0000256" key="4">
    <source>
        <dbReference type="ARBA" id="ARBA00022679"/>
    </source>
</evidence>
<dbReference type="InterPro" id="IPR024051">
    <property type="entry name" value="AICAR_Tfase_dup_dom_sf"/>
</dbReference>
<comment type="domain">
    <text evidence="10">The IMP cyclohydrolase activity resides in the N-terminal region.</text>
</comment>
<dbReference type="NCBIfam" id="TIGR00355">
    <property type="entry name" value="purH"/>
    <property type="match status" value="1"/>
</dbReference>
<comment type="catalytic activity">
    <reaction evidence="8 10">
        <text>(6R)-10-formyltetrahydrofolate + 5-amino-1-(5-phospho-beta-D-ribosyl)imidazole-4-carboxamide = 5-formamido-1-(5-phospho-D-ribosyl)imidazole-4-carboxamide + (6S)-5,6,7,8-tetrahydrofolate</text>
        <dbReference type="Rhea" id="RHEA:22192"/>
        <dbReference type="ChEBI" id="CHEBI:57453"/>
        <dbReference type="ChEBI" id="CHEBI:58467"/>
        <dbReference type="ChEBI" id="CHEBI:58475"/>
        <dbReference type="ChEBI" id="CHEBI:195366"/>
        <dbReference type="EC" id="2.1.2.3"/>
    </reaction>
</comment>
<dbReference type="CDD" id="cd01421">
    <property type="entry name" value="IMPCH"/>
    <property type="match status" value="1"/>
</dbReference>
<evidence type="ECO:0000313" key="12">
    <source>
        <dbReference type="EMBL" id="MBB6218831.1"/>
    </source>
</evidence>
<dbReference type="Pfam" id="PF01808">
    <property type="entry name" value="AICARFT_IMPCHas"/>
    <property type="match status" value="1"/>
</dbReference>
<evidence type="ECO:0000256" key="5">
    <source>
        <dbReference type="ARBA" id="ARBA00022755"/>
    </source>
</evidence>
<dbReference type="InterPro" id="IPR036914">
    <property type="entry name" value="MGS-like_dom_sf"/>
</dbReference>
<dbReference type="EC" id="2.1.2.3" evidence="10"/>
<keyword evidence="4 10" id="KW-0808">Transferase</keyword>
<keyword evidence="7 10" id="KW-0511">Multifunctional enzyme</keyword>
<protein>
    <recommendedName>
        <fullName evidence="10">Bifunctional purine biosynthesis protein PurH</fullName>
    </recommendedName>
    <domain>
        <recommendedName>
            <fullName evidence="10">Phosphoribosylaminoimidazolecarboxamide formyltransferase</fullName>
            <ecNumber evidence="10">2.1.2.3</ecNumber>
        </recommendedName>
        <alternativeName>
            <fullName evidence="10">AICAR transformylase</fullName>
        </alternativeName>
    </domain>
    <domain>
        <recommendedName>
            <fullName evidence="10">IMP cyclohydrolase</fullName>
            <ecNumber evidence="10">3.5.4.10</ecNumber>
        </recommendedName>
        <alternativeName>
            <fullName evidence="10">ATIC</fullName>
        </alternativeName>
        <alternativeName>
            <fullName evidence="10">IMP synthase</fullName>
        </alternativeName>
        <alternativeName>
            <fullName evidence="10">Inosinicase</fullName>
        </alternativeName>
    </domain>
</protein>
<dbReference type="PROSITE" id="PS51855">
    <property type="entry name" value="MGS"/>
    <property type="match status" value="1"/>
</dbReference>
<dbReference type="InterPro" id="IPR011607">
    <property type="entry name" value="MGS-like_dom"/>
</dbReference>
<comment type="catalytic activity">
    <reaction evidence="9 10">
        <text>IMP + H2O = 5-formamido-1-(5-phospho-D-ribosyl)imidazole-4-carboxamide</text>
        <dbReference type="Rhea" id="RHEA:18445"/>
        <dbReference type="ChEBI" id="CHEBI:15377"/>
        <dbReference type="ChEBI" id="CHEBI:58053"/>
        <dbReference type="ChEBI" id="CHEBI:58467"/>
        <dbReference type="EC" id="3.5.4.10"/>
    </reaction>
</comment>
<dbReference type="AlphaFoldDB" id="A0A841KZA2"/>
<dbReference type="EC" id="3.5.4.10" evidence="10"/>
<evidence type="ECO:0000256" key="1">
    <source>
        <dbReference type="ARBA" id="ARBA00004844"/>
    </source>
</evidence>
<evidence type="ECO:0000313" key="13">
    <source>
        <dbReference type="Proteomes" id="UP000579281"/>
    </source>
</evidence>
<dbReference type="FunFam" id="3.40.140.20:FF:000002">
    <property type="entry name" value="Bifunctional purine biosynthesis protein PurH"/>
    <property type="match status" value="1"/>
</dbReference>
<dbReference type="SUPFAM" id="SSF53927">
    <property type="entry name" value="Cytidine deaminase-like"/>
    <property type="match status" value="1"/>
</dbReference>
<dbReference type="InterPro" id="IPR002695">
    <property type="entry name" value="PurH-like"/>
</dbReference>
<evidence type="ECO:0000256" key="7">
    <source>
        <dbReference type="ARBA" id="ARBA00023268"/>
    </source>
</evidence>
<comment type="pathway">
    <text evidence="1 10">Purine metabolism; IMP biosynthesis via de novo pathway; IMP from 5-formamido-1-(5-phospho-D-ribosyl)imidazole-4-carboxamide: step 1/1.</text>
</comment>
<evidence type="ECO:0000256" key="10">
    <source>
        <dbReference type="HAMAP-Rule" id="MF_00139"/>
    </source>
</evidence>
<dbReference type="Gene3D" id="3.40.50.1380">
    <property type="entry name" value="Methylglyoxal synthase-like domain"/>
    <property type="match status" value="1"/>
</dbReference>
<dbReference type="FunFam" id="3.40.50.1380:FF:000001">
    <property type="entry name" value="Bifunctional purine biosynthesis protein PurH"/>
    <property type="match status" value="1"/>
</dbReference>
<dbReference type="PANTHER" id="PTHR11692">
    <property type="entry name" value="BIFUNCTIONAL PURINE BIOSYNTHESIS PROTEIN PURH"/>
    <property type="match status" value="1"/>
</dbReference>
<evidence type="ECO:0000256" key="3">
    <source>
        <dbReference type="ARBA" id="ARBA00007667"/>
    </source>
</evidence>
<keyword evidence="13" id="KW-1185">Reference proteome</keyword>
<dbReference type="GO" id="GO:0004643">
    <property type="term" value="F:phosphoribosylaminoimidazolecarboxamide formyltransferase activity"/>
    <property type="evidence" value="ECO:0007669"/>
    <property type="project" value="UniProtKB-UniRule"/>
</dbReference>
<dbReference type="SMART" id="SM00851">
    <property type="entry name" value="MGS"/>
    <property type="match status" value="1"/>
</dbReference>
<gene>
    <name evidence="10" type="primary">purH</name>
    <name evidence="12" type="ORF">HNQ80_005006</name>
</gene>
<feature type="domain" description="MGS-like" evidence="11">
    <location>
        <begin position="1"/>
        <end position="145"/>
    </location>
</feature>
<sequence length="513" mass="57223">MKMRALISVSDKTGIVEFARRLEILGIEIISTGGTAKTLMENGIAVTPVSQVTGFPECLDGRVKTLHPAVHGGLLAMRDHPEHMEQIEKLNIHPIDIVAINLYPFRETIGKEGVTLEEAIENIDIGGPTMLRSGAKNHKDVAVIVDPRDYDRVLEELKEQGKVSYETKYRLALKVFEHTAHYDAMIAQYLRERIEGELPNHLTLTFEKVQDLRYGENPHQKAVFYREIGKMSGSLIEAVQLHGKELSFNNINDANGALELLKEYDEPTVVAVKHTNACGVGSGYDIFDAYLKAYACDPTSIFGGIVAANRRIDAKTAQEMSKIFLEIIVAPDFEEEALEILTAKKNIRLLKLEHIEKRPSQKTKDMKKVYGGLLIQDIDDVLYEEEELKIVTERIPTKKEMEDMLFAWKVVKHIKSNGIVLAKDQQTVGIGPGQVNRIWAVENAIRQSLVEVKGSVLASDAFFPFADCVEAAAKAGITAIIQPGGSIKDEDSIEMANRYGVAMIFTGMRHFKH</sequence>
<evidence type="ECO:0000256" key="8">
    <source>
        <dbReference type="ARBA" id="ARBA00050488"/>
    </source>
</evidence>
<dbReference type="GO" id="GO:0006189">
    <property type="term" value="P:'de novo' IMP biosynthetic process"/>
    <property type="evidence" value="ECO:0007669"/>
    <property type="project" value="UniProtKB-UniRule"/>
</dbReference>
<dbReference type="GO" id="GO:0003937">
    <property type="term" value="F:IMP cyclohydrolase activity"/>
    <property type="evidence" value="ECO:0007669"/>
    <property type="project" value="UniProtKB-UniRule"/>
</dbReference>
<dbReference type="PIRSF" id="PIRSF000414">
    <property type="entry name" value="AICARFT_IMPCHas"/>
    <property type="match status" value="1"/>
</dbReference>
<dbReference type="SMART" id="SM00798">
    <property type="entry name" value="AICARFT_IMPCHas"/>
    <property type="match status" value="1"/>
</dbReference>
<evidence type="ECO:0000256" key="2">
    <source>
        <dbReference type="ARBA" id="ARBA00004954"/>
    </source>
</evidence>
<comment type="pathway">
    <text evidence="2 10">Purine metabolism; IMP biosynthesis via de novo pathway; 5-formamido-1-(5-phospho-D-ribosyl)imidazole-4-carboxamide from 5-amino-1-(5-phospho-D-ribosyl)imidazole-4-carboxamide (10-formyl THF route): step 1/1.</text>
</comment>
<evidence type="ECO:0000259" key="11">
    <source>
        <dbReference type="PROSITE" id="PS51855"/>
    </source>
</evidence>
<proteinExistence type="inferred from homology"/>
<comment type="similarity">
    <text evidence="3 10">Belongs to the PurH family.</text>
</comment>
<dbReference type="FunFam" id="3.40.140.20:FF:000001">
    <property type="entry name" value="Bifunctional purine biosynthesis protein PurH"/>
    <property type="match status" value="1"/>
</dbReference>
<comment type="caution">
    <text evidence="12">The sequence shown here is derived from an EMBL/GenBank/DDBJ whole genome shotgun (WGS) entry which is preliminary data.</text>
</comment>
<dbReference type="Gene3D" id="3.40.140.20">
    <property type="match status" value="2"/>
</dbReference>
<dbReference type="Proteomes" id="UP000579281">
    <property type="component" value="Unassembled WGS sequence"/>
</dbReference>
<reference evidence="12 13" key="1">
    <citation type="submission" date="2020-08" db="EMBL/GenBank/DDBJ databases">
        <title>Genomic Encyclopedia of Type Strains, Phase IV (KMG-IV): sequencing the most valuable type-strain genomes for metagenomic binning, comparative biology and taxonomic classification.</title>
        <authorList>
            <person name="Goeker M."/>
        </authorList>
    </citation>
    <scope>NUCLEOTIDE SEQUENCE [LARGE SCALE GENOMIC DNA]</scope>
    <source>
        <strain evidence="12 13">DSM 103526</strain>
    </source>
</reference>
<keyword evidence="6 10" id="KW-0378">Hydrolase</keyword>
<dbReference type="EMBL" id="JACHEN010000051">
    <property type="protein sequence ID" value="MBB6218831.1"/>
    <property type="molecule type" value="Genomic_DNA"/>
</dbReference>
<evidence type="ECO:0000256" key="6">
    <source>
        <dbReference type="ARBA" id="ARBA00022801"/>
    </source>
</evidence>
<dbReference type="GO" id="GO:0005829">
    <property type="term" value="C:cytosol"/>
    <property type="evidence" value="ECO:0007669"/>
    <property type="project" value="TreeGrafter"/>
</dbReference>
<dbReference type="Pfam" id="PF02142">
    <property type="entry name" value="MGS"/>
    <property type="match status" value="1"/>
</dbReference>
<dbReference type="PANTHER" id="PTHR11692:SF0">
    <property type="entry name" value="BIFUNCTIONAL PURINE BIOSYNTHESIS PROTEIN ATIC"/>
    <property type="match status" value="1"/>
</dbReference>
<organism evidence="12 13">
    <name type="scientific">Anaerosolibacter carboniphilus</name>
    <dbReference type="NCBI Taxonomy" id="1417629"/>
    <lineage>
        <taxon>Bacteria</taxon>
        <taxon>Bacillati</taxon>
        <taxon>Bacillota</taxon>
        <taxon>Clostridia</taxon>
        <taxon>Peptostreptococcales</taxon>
        <taxon>Thermotaleaceae</taxon>
        <taxon>Anaerosolibacter</taxon>
    </lineage>
</organism>
<keyword evidence="5 10" id="KW-0658">Purine biosynthesis</keyword>
<name>A0A841KZA2_9FIRM</name>
<dbReference type="SUPFAM" id="SSF52335">
    <property type="entry name" value="Methylglyoxal synthase-like"/>
    <property type="match status" value="1"/>
</dbReference>
<dbReference type="NCBIfam" id="NF002049">
    <property type="entry name" value="PRK00881.1"/>
    <property type="match status" value="1"/>
</dbReference>
<evidence type="ECO:0000256" key="9">
    <source>
        <dbReference type="ARBA" id="ARBA00050687"/>
    </source>
</evidence>
<dbReference type="UniPathway" id="UPA00074">
    <property type="reaction ID" value="UER00133"/>
</dbReference>